<evidence type="ECO:0000256" key="3">
    <source>
        <dbReference type="ARBA" id="ARBA00022692"/>
    </source>
</evidence>
<accession>A0ABD1SIK3</accession>
<comment type="similarity">
    <text evidence="2">Belongs to the major facilitator superfamily. Proton-dependent oligopeptide transporter (POT/PTR) (TC 2.A.17) family.</text>
</comment>
<feature type="transmembrane region" description="Helical" evidence="7">
    <location>
        <begin position="6"/>
        <end position="28"/>
    </location>
</feature>
<feature type="transmembrane region" description="Helical" evidence="7">
    <location>
        <begin position="133"/>
        <end position="154"/>
    </location>
</feature>
<feature type="transmembrane region" description="Helical" evidence="7">
    <location>
        <begin position="40"/>
        <end position="61"/>
    </location>
</feature>
<dbReference type="GO" id="GO:0016020">
    <property type="term" value="C:membrane"/>
    <property type="evidence" value="ECO:0007669"/>
    <property type="project" value="UniProtKB-SubCell"/>
</dbReference>
<evidence type="ECO:0000256" key="1">
    <source>
        <dbReference type="ARBA" id="ARBA00004141"/>
    </source>
</evidence>
<dbReference type="Gene3D" id="1.20.1250.20">
    <property type="entry name" value="MFS general substrate transporter like domains"/>
    <property type="match status" value="1"/>
</dbReference>
<keyword evidence="5 7" id="KW-0472">Membrane</keyword>
<feature type="transmembrane region" description="Helical" evidence="7">
    <location>
        <begin position="67"/>
        <end position="85"/>
    </location>
</feature>
<feature type="transmembrane region" description="Helical" evidence="7">
    <location>
        <begin position="161"/>
        <end position="185"/>
    </location>
</feature>
<reference evidence="9" key="1">
    <citation type="submission" date="2024-07" db="EMBL/GenBank/DDBJ databases">
        <title>Two chromosome-level genome assemblies of Korean endemic species Abeliophyllum distichum and Forsythia ovata (Oleaceae).</title>
        <authorList>
            <person name="Jang H."/>
        </authorList>
    </citation>
    <scope>NUCLEOTIDE SEQUENCE [LARGE SCALE GENOMIC DNA]</scope>
</reference>
<keyword evidence="9" id="KW-1185">Reference proteome</keyword>
<dbReference type="Proteomes" id="UP001604277">
    <property type="component" value="Unassembled WGS sequence"/>
</dbReference>
<sequence>MATVGRIIVLLWADILALYAMYIMMAYLTDVWKLSFTRAAAIVNVFWGVVGILPLLLQFIVDTVMGNYWMLLISSFAYSAGLGFLTMSTPPVLAKAMGTCTFGVCGHITSWGPFMAEQLNEGGEIDEGTFWRFFYSILAVIIITIVAVIALPYIKPWSIRFGIPAICTLVATLLFFTGSCSYNYFLPQGSPLTTFVRVFVASTSKFLYASPKDVNKLYENPTFELDLVPHTRSLRCLDKAAIIVPSKTLEEQQKNRWRLCTVTEVEETKTIIRMIPVWLTFIFCGVVSSIGFTYFIEQLDHLNPKVGRLKVPPIVLLWFYDQAKT</sequence>
<dbReference type="PANTHER" id="PTHR11654">
    <property type="entry name" value="OLIGOPEPTIDE TRANSPORTER-RELATED"/>
    <property type="match status" value="1"/>
</dbReference>
<keyword evidence="4 7" id="KW-1133">Transmembrane helix</keyword>
<dbReference type="Pfam" id="PF00854">
    <property type="entry name" value="PTR2"/>
    <property type="match status" value="1"/>
</dbReference>
<proteinExistence type="inferred from homology"/>
<organism evidence="8 9">
    <name type="scientific">Forsythia ovata</name>
    <dbReference type="NCBI Taxonomy" id="205694"/>
    <lineage>
        <taxon>Eukaryota</taxon>
        <taxon>Viridiplantae</taxon>
        <taxon>Streptophyta</taxon>
        <taxon>Embryophyta</taxon>
        <taxon>Tracheophyta</taxon>
        <taxon>Spermatophyta</taxon>
        <taxon>Magnoliopsida</taxon>
        <taxon>eudicotyledons</taxon>
        <taxon>Gunneridae</taxon>
        <taxon>Pentapetalae</taxon>
        <taxon>asterids</taxon>
        <taxon>lamiids</taxon>
        <taxon>Lamiales</taxon>
        <taxon>Oleaceae</taxon>
        <taxon>Forsythieae</taxon>
        <taxon>Forsythia</taxon>
    </lineage>
</organism>
<evidence type="ECO:0000256" key="2">
    <source>
        <dbReference type="ARBA" id="ARBA00005982"/>
    </source>
</evidence>
<evidence type="ECO:0000313" key="9">
    <source>
        <dbReference type="Proteomes" id="UP001604277"/>
    </source>
</evidence>
<keyword evidence="3 7" id="KW-0812">Transmembrane</keyword>
<comment type="caution">
    <text evidence="8">The sequence shown here is derived from an EMBL/GenBank/DDBJ whole genome shotgun (WGS) entry which is preliminary data.</text>
</comment>
<feature type="transmembrane region" description="Helical" evidence="7">
    <location>
        <begin position="277"/>
        <end position="296"/>
    </location>
</feature>
<comment type="subcellular location">
    <subcellularLocation>
        <location evidence="1">Membrane</location>
        <topology evidence="1">Multi-pass membrane protein</topology>
    </subcellularLocation>
</comment>
<protein>
    <submittedName>
        <fullName evidence="8">Protein NRT1/PTR FAMILY 5.5</fullName>
    </submittedName>
</protein>
<evidence type="ECO:0000256" key="5">
    <source>
        <dbReference type="ARBA" id="ARBA00023136"/>
    </source>
</evidence>
<dbReference type="InterPro" id="IPR036259">
    <property type="entry name" value="MFS_trans_sf"/>
</dbReference>
<comment type="similarity">
    <text evidence="6">Belongs to the major facilitator superfamily. Phosphate:H(+) symporter (TC 2.A.1.9) family.</text>
</comment>
<gene>
    <name evidence="8" type="ORF">Fot_34400</name>
</gene>
<dbReference type="EMBL" id="JBFOLJ010000010">
    <property type="protein sequence ID" value="KAL2500552.1"/>
    <property type="molecule type" value="Genomic_DNA"/>
</dbReference>
<evidence type="ECO:0000256" key="6">
    <source>
        <dbReference type="ARBA" id="ARBA00044504"/>
    </source>
</evidence>
<dbReference type="AlphaFoldDB" id="A0ABD1SIK3"/>
<evidence type="ECO:0000256" key="4">
    <source>
        <dbReference type="ARBA" id="ARBA00022989"/>
    </source>
</evidence>
<name>A0ABD1SIK3_9LAMI</name>
<evidence type="ECO:0000256" key="7">
    <source>
        <dbReference type="SAM" id="Phobius"/>
    </source>
</evidence>
<dbReference type="InterPro" id="IPR000109">
    <property type="entry name" value="POT_fam"/>
</dbReference>
<evidence type="ECO:0000313" key="8">
    <source>
        <dbReference type="EMBL" id="KAL2500552.1"/>
    </source>
</evidence>